<evidence type="ECO:0000256" key="4">
    <source>
        <dbReference type="ARBA" id="ARBA00022801"/>
    </source>
</evidence>
<evidence type="ECO:0000313" key="9">
    <source>
        <dbReference type="Proteomes" id="UP000322499"/>
    </source>
</evidence>
<dbReference type="GO" id="GO:0008237">
    <property type="term" value="F:metallopeptidase activity"/>
    <property type="evidence" value="ECO:0007669"/>
    <property type="project" value="InterPro"/>
</dbReference>
<gene>
    <name evidence="8" type="ORF">BD833_102316</name>
</gene>
<dbReference type="RefSeq" id="WP_166531897.1">
    <property type="nucleotide sequence ID" value="NZ_VNHW01000002.1"/>
</dbReference>
<feature type="domain" description="Bulb-type lectin" evidence="7">
    <location>
        <begin position="571"/>
        <end position="678"/>
    </location>
</feature>
<dbReference type="Gene3D" id="2.90.10.10">
    <property type="entry name" value="Bulb-type lectin domain"/>
    <property type="match status" value="5"/>
</dbReference>
<evidence type="ECO:0000256" key="2">
    <source>
        <dbReference type="ARBA" id="ARBA00022723"/>
    </source>
</evidence>
<evidence type="ECO:0000256" key="1">
    <source>
        <dbReference type="ARBA" id="ARBA00022670"/>
    </source>
</evidence>
<evidence type="ECO:0000313" key="8">
    <source>
        <dbReference type="EMBL" id="TYP89839.1"/>
    </source>
</evidence>
<keyword evidence="4" id="KW-0378">Hydrolase</keyword>
<dbReference type="InterPro" id="IPR001818">
    <property type="entry name" value="Pept_M10_metallopeptidase"/>
</dbReference>
<dbReference type="Gene3D" id="2.90.10.30">
    <property type="match status" value="1"/>
</dbReference>
<evidence type="ECO:0000256" key="5">
    <source>
        <dbReference type="ARBA" id="ARBA00022833"/>
    </source>
</evidence>
<dbReference type="PANTHER" id="PTHR47976:SF115">
    <property type="entry name" value="RECEPTOR-LIKE SERINE_THREONINE-PROTEIN KINASE"/>
    <property type="match status" value="1"/>
</dbReference>
<proteinExistence type="predicted"/>
<dbReference type="SMART" id="SM00108">
    <property type="entry name" value="B_lectin"/>
    <property type="match status" value="3"/>
</dbReference>
<keyword evidence="3 6" id="KW-0732">Signal</keyword>
<evidence type="ECO:0000256" key="3">
    <source>
        <dbReference type="ARBA" id="ARBA00022729"/>
    </source>
</evidence>
<dbReference type="InterPro" id="IPR024079">
    <property type="entry name" value="MetalloPept_cat_dom_sf"/>
</dbReference>
<keyword evidence="2" id="KW-0479">Metal-binding</keyword>
<organism evidence="8 9">
    <name type="scientific">Blastococcus xanthinilyticus</name>
    <dbReference type="NCBI Taxonomy" id="1564164"/>
    <lineage>
        <taxon>Bacteria</taxon>
        <taxon>Bacillati</taxon>
        <taxon>Actinomycetota</taxon>
        <taxon>Actinomycetes</taxon>
        <taxon>Geodermatophilales</taxon>
        <taxon>Geodermatophilaceae</taxon>
        <taxon>Blastococcus</taxon>
    </lineage>
</organism>
<dbReference type="EMBL" id="VNHW01000002">
    <property type="protein sequence ID" value="TYP89839.1"/>
    <property type="molecule type" value="Genomic_DNA"/>
</dbReference>
<comment type="caution">
    <text evidence="8">The sequence shown here is derived from an EMBL/GenBank/DDBJ whole genome shotgun (WGS) entry which is preliminary data.</text>
</comment>
<dbReference type="Gene3D" id="3.40.390.10">
    <property type="entry name" value="Collagenase (Catalytic Domain)"/>
    <property type="match status" value="1"/>
</dbReference>
<dbReference type="AlphaFoldDB" id="A0A5S5D587"/>
<feature type="chain" id="PRO_5038427447" evidence="6">
    <location>
        <begin position="28"/>
        <end position="795"/>
    </location>
</feature>
<feature type="domain" description="Bulb-type lectin" evidence="7">
    <location>
        <begin position="681"/>
        <end position="789"/>
    </location>
</feature>
<dbReference type="Proteomes" id="UP000322499">
    <property type="component" value="Unassembled WGS sequence"/>
</dbReference>
<dbReference type="InterPro" id="IPR051343">
    <property type="entry name" value="G-type_lectin_kinases/EP1-like"/>
</dbReference>
<keyword evidence="1" id="KW-0645">Protease</keyword>
<evidence type="ECO:0000259" key="7">
    <source>
        <dbReference type="PROSITE" id="PS50927"/>
    </source>
</evidence>
<dbReference type="CDD" id="cd00028">
    <property type="entry name" value="B_lectin"/>
    <property type="match status" value="3"/>
</dbReference>
<accession>A0A5S5D587</accession>
<protein>
    <submittedName>
        <fullName evidence="8">Reprolysin-like metallo-peptidase family M12B</fullName>
    </submittedName>
</protein>
<dbReference type="InterPro" id="IPR036426">
    <property type="entry name" value="Bulb-type_lectin_dom_sf"/>
</dbReference>
<dbReference type="PROSITE" id="PS50927">
    <property type="entry name" value="BULB_LECTIN"/>
    <property type="match status" value="3"/>
</dbReference>
<dbReference type="Pfam" id="PF00413">
    <property type="entry name" value="Peptidase_M10"/>
    <property type="match status" value="1"/>
</dbReference>
<dbReference type="SUPFAM" id="SSF51110">
    <property type="entry name" value="alpha-D-mannose-specific plant lectins"/>
    <property type="match status" value="4"/>
</dbReference>
<feature type="domain" description="Bulb-type lectin" evidence="7">
    <location>
        <begin position="461"/>
        <end position="568"/>
    </location>
</feature>
<reference evidence="8 9" key="1">
    <citation type="submission" date="2019-07" db="EMBL/GenBank/DDBJ databases">
        <title>Genomic Encyclopedia of Archaeal and Bacterial Type Strains, Phase II (KMG-II): from individual species to whole genera.</title>
        <authorList>
            <person name="Goeker M."/>
        </authorList>
    </citation>
    <scope>NUCLEOTIDE SEQUENCE [LARGE SCALE GENOMIC DNA]</scope>
    <source>
        <strain evidence="8 9">DSM 46842</strain>
    </source>
</reference>
<sequence length="795" mass="82919">MFLSRRRPRQRAAALLLATGVVAPVLAGVPAASAEEGAPETVVGQLVQAWPDPEHPEESSHDHHADEPLTWIATGDGESVRVPGEELADELGTADGEVPVGATVEVTVGAEVPGEPGDPGAAPAREVLGAEVLAAAPPTAPATTPTAHPVTVVMVVPAGAARDSRTLADVVAQVDGPVATFWSEQTGGAVALDVADQWDWFDAAAGCDDAEALWDEAARHAGWTRGTGRHLLVYLPQNAPGCSYGLGEVGFSLHGGGRSYTTDLPTSVIAHEIGHNLGLGHSSARHCDGAVDAGSCRVTEYRDYYDVMGASWENVGTLSTTHAALLGVLPGADVVDLTPGTPTATYELSPVSGATGTRALRLSAADGRTYWLEFRPAAGRDAWLTSNRAGLDAGVLLRRSGARPDTSLLLDGTPSTATGWSVDYRATLVPGRPVTFAGGAFTATVETAGATATVRVAPRPASVLDAGQSLPAGQALRSPNGRYRAVFQSDGNFVVYAPDGRALWASGVYAPGTQTVLGADGNLVTVSGSRILWQSGTAGNAGARVVMQDDGNLVLYRANGSAAWSTGWDTPDRLRPGQLLTGGQQLVSPNGRYRTVFQSDGNLVVYASDGRALWASGSYARGGWLTMQSDGNLVSYAGGRPVWHSGTWGNRGAALIMQDDGNLVLYRADGRPLWSTGWDTPDRLRPGQQLVAGQGLTSPNGRYRVVTQSDGNLVVYSSGGRAVWASSRYGSGFRLVQQGDGNLVAYDGAGRPRWDSGTWRFPGAVSVLQDDGSLAVHVANRVVWRTPADGQRHLG</sequence>
<keyword evidence="9" id="KW-1185">Reference proteome</keyword>
<dbReference type="SUPFAM" id="SSF55486">
    <property type="entry name" value="Metalloproteases ('zincins'), catalytic domain"/>
    <property type="match status" value="1"/>
</dbReference>
<evidence type="ECO:0000256" key="6">
    <source>
        <dbReference type="SAM" id="SignalP"/>
    </source>
</evidence>
<dbReference type="InterPro" id="IPR001480">
    <property type="entry name" value="Bulb-type_lectin_dom"/>
</dbReference>
<feature type="signal peptide" evidence="6">
    <location>
        <begin position="1"/>
        <end position="27"/>
    </location>
</feature>
<dbReference type="PANTHER" id="PTHR47976">
    <property type="entry name" value="G-TYPE LECTIN S-RECEPTOR-LIKE SERINE/THREONINE-PROTEIN KINASE SD2-5"/>
    <property type="match status" value="1"/>
</dbReference>
<name>A0A5S5D587_9ACTN</name>
<keyword evidence="5" id="KW-0862">Zinc</keyword>